<feature type="transmembrane region" description="Helical" evidence="4">
    <location>
        <begin position="115"/>
        <end position="138"/>
    </location>
</feature>
<keyword evidence="1 4" id="KW-0812">Transmembrane</keyword>
<protein>
    <submittedName>
        <fullName evidence="6">MFS transporter</fullName>
    </submittedName>
</protein>
<gene>
    <name evidence="6" type="ORF">M8231_02985</name>
</gene>
<feature type="transmembrane region" description="Helical" evidence="4">
    <location>
        <begin position="16"/>
        <end position="39"/>
    </location>
</feature>
<dbReference type="RefSeq" id="WP_250202224.1">
    <property type="nucleotide sequence ID" value="NZ_CP097649.1"/>
</dbReference>
<evidence type="ECO:0000256" key="4">
    <source>
        <dbReference type="SAM" id="Phobius"/>
    </source>
</evidence>
<accession>A0ABY4STH3</accession>
<evidence type="ECO:0000256" key="3">
    <source>
        <dbReference type="ARBA" id="ARBA00023136"/>
    </source>
</evidence>
<dbReference type="Pfam" id="PF13347">
    <property type="entry name" value="MFS_2"/>
    <property type="match status" value="1"/>
</dbReference>
<evidence type="ECO:0000313" key="6">
    <source>
        <dbReference type="EMBL" id="URI15970.1"/>
    </source>
</evidence>
<feature type="transmembrane region" description="Helical" evidence="4">
    <location>
        <begin position="323"/>
        <end position="340"/>
    </location>
</feature>
<dbReference type="InterPro" id="IPR036259">
    <property type="entry name" value="MFS_trans_sf"/>
</dbReference>
<feature type="transmembrane region" description="Helical" evidence="4">
    <location>
        <begin position="59"/>
        <end position="78"/>
    </location>
</feature>
<feature type="transmembrane region" description="Helical" evidence="4">
    <location>
        <begin position="361"/>
        <end position="380"/>
    </location>
</feature>
<dbReference type="Gene3D" id="1.20.1250.20">
    <property type="entry name" value="MFS general substrate transporter like domains"/>
    <property type="match status" value="2"/>
</dbReference>
<feature type="transmembrane region" description="Helical" evidence="4">
    <location>
        <begin position="229"/>
        <end position="254"/>
    </location>
</feature>
<evidence type="ECO:0000256" key="1">
    <source>
        <dbReference type="ARBA" id="ARBA00022692"/>
    </source>
</evidence>
<dbReference type="PANTHER" id="PTHR23528:SF1">
    <property type="entry name" value="MAJOR FACILITATOR SUPERFAMILY (MFS) PROFILE DOMAIN-CONTAINING PROTEIN"/>
    <property type="match status" value="1"/>
</dbReference>
<sequence>MSVGGREPGSGAGETLFLAAYVLVFVSAFVALTPILQIVTPLHADAIDPADKTRVLSQAMFWGAVTAAISNVVVGALSDRTRSRFGRRRPWIAAGGVLIVLAYVGIWRSQTPLQLTWAVVGFQAAFNVLMAPLLALFAERVSLARRTTMSAILGVCYPLAVALGSGLMALGPQGEAGRLVLLALVILTTTWSFVLLFAEPASPVAMRRPAPASPAPWALLRPFRSRNFVLVWSGRLLLSTGYALVGAYLLYFIVEAFSSAGRTPEVSHSILTAVALAGVFAVAMTVAFAGRRIRSRKPVALCGAVLLCGASAAVAASQDWAPVVGAFVIYGLGQGAYGSVEMGLMADVLPTEEDRGKDMGLINLAAALPQAIAPLIAVWLQSHDGGIRPLFGVAALCFGSAALLLAGLKAMKPSGGEA</sequence>
<feature type="transmembrane region" description="Helical" evidence="4">
    <location>
        <begin position="299"/>
        <end position="317"/>
    </location>
</feature>
<feature type="transmembrane region" description="Helical" evidence="4">
    <location>
        <begin position="90"/>
        <end position="109"/>
    </location>
</feature>
<keyword evidence="2 4" id="KW-1133">Transmembrane helix</keyword>
<evidence type="ECO:0000313" key="7">
    <source>
        <dbReference type="Proteomes" id="UP001055429"/>
    </source>
</evidence>
<feature type="transmembrane region" description="Helical" evidence="4">
    <location>
        <begin position="150"/>
        <end position="170"/>
    </location>
</feature>
<dbReference type="SUPFAM" id="SSF103473">
    <property type="entry name" value="MFS general substrate transporter"/>
    <property type="match status" value="1"/>
</dbReference>
<evidence type="ECO:0000256" key="2">
    <source>
        <dbReference type="ARBA" id="ARBA00022989"/>
    </source>
</evidence>
<proteinExistence type="predicted"/>
<organism evidence="6 7">
    <name type="scientific">Brevundimonas albigilva</name>
    <dbReference type="NCBI Taxonomy" id="1312364"/>
    <lineage>
        <taxon>Bacteria</taxon>
        <taxon>Pseudomonadati</taxon>
        <taxon>Pseudomonadota</taxon>
        <taxon>Alphaproteobacteria</taxon>
        <taxon>Caulobacterales</taxon>
        <taxon>Caulobacteraceae</taxon>
        <taxon>Brevundimonas</taxon>
    </lineage>
</organism>
<dbReference type="PROSITE" id="PS50850">
    <property type="entry name" value="MFS"/>
    <property type="match status" value="1"/>
</dbReference>
<feature type="transmembrane region" description="Helical" evidence="4">
    <location>
        <begin position="266"/>
        <end position="287"/>
    </location>
</feature>
<dbReference type="CDD" id="cd06174">
    <property type="entry name" value="MFS"/>
    <property type="match status" value="1"/>
</dbReference>
<feature type="transmembrane region" description="Helical" evidence="4">
    <location>
        <begin position="176"/>
        <end position="198"/>
    </location>
</feature>
<evidence type="ECO:0000259" key="5">
    <source>
        <dbReference type="PROSITE" id="PS50850"/>
    </source>
</evidence>
<name>A0ABY4STH3_9CAUL</name>
<reference evidence="6" key="1">
    <citation type="submission" date="2022-05" db="EMBL/GenBank/DDBJ databases">
        <title>Brevundimonas albigilva TT17 genome sequence.</title>
        <authorList>
            <person name="Lee K."/>
            <person name="Son H."/>
        </authorList>
    </citation>
    <scope>NUCLEOTIDE SEQUENCE</scope>
    <source>
        <strain evidence="6">TT17</strain>
    </source>
</reference>
<keyword evidence="3 4" id="KW-0472">Membrane</keyword>
<dbReference type="Proteomes" id="UP001055429">
    <property type="component" value="Chromosome"/>
</dbReference>
<dbReference type="EMBL" id="CP097649">
    <property type="protein sequence ID" value="URI15970.1"/>
    <property type="molecule type" value="Genomic_DNA"/>
</dbReference>
<dbReference type="InterPro" id="IPR020846">
    <property type="entry name" value="MFS_dom"/>
</dbReference>
<keyword evidence="7" id="KW-1185">Reference proteome</keyword>
<feature type="domain" description="Major facilitator superfamily (MFS) profile" evidence="5">
    <location>
        <begin position="227"/>
        <end position="418"/>
    </location>
</feature>
<dbReference type="PANTHER" id="PTHR23528">
    <property type="match status" value="1"/>
</dbReference>
<feature type="transmembrane region" description="Helical" evidence="4">
    <location>
        <begin position="386"/>
        <end position="408"/>
    </location>
</feature>